<accession>A0AB39J668</accession>
<proteinExistence type="predicted"/>
<sequence length="397" mass="43861">MLPAPVPQPTGTIARGLSTAEQIVFNLSGRIPTGAISASKGYETSSSDHGPFSSSTSDGVTTVYIPEDLEKFADSPLVLCGIAAIKSLHAEVAFSNVEDTTVEKLDKKAGMYLSGVSWALNYYVNGVSSLHPYQSVSGPMGHGFYHVAHSVLQHSHNASWWAKGQAWNMTKGLTGKNWSDSLNPMTRRIIALVQRACKAISNTDAWHTYFRPKESFLGRELKKSLPHERIGILTMGESEYLAFRHSTSITAYKKLVEGLEDPKEDMVLSLDKSVKEVGHKLAPLEITVDKIIKSRVTVIYPEGKREKKAALKRPINELIEEVPTLDYIERWDPSVLGGLKSFKVPPKNPSMTVDEFFAALRRNYQVRVDQIRGAGDDRLANLCESWADAYIRPSLAA</sequence>
<organism evidence="1">
    <name type="scientific">Phytophthora cinnamomi ormycovirus 9-16</name>
    <dbReference type="NCBI Taxonomy" id="3239327"/>
    <lineage>
        <taxon>Viruses</taxon>
        <taxon>Riboviria</taxon>
        <taxon>Orthornavirae</taxon>
        <taxon>Orpoviricetes</taxon>
        <taxon>Bormycovirales</taxon>
        <taxon>Alphaormycoviridae</taxon>
        <taxon>Dormycovirus</taxon>
        <taxon>Dormycovirus phytophthorae</taxon>
    </lineage>
</organism>
<name>A0AB39J668_9VIRU</name>
<protein>
    <recommendedName>
        <fullName evidence="2">Coat protein</fullName>
    </recommendedName>
</protein>
<evidence type="ECO:0000313" key="1">
    <source>
        <dbReference type="EMBL" id="XDO01626.1"/>
    </source>
</evidence>
<evidence type="ECO:0008006" key="2">
    <source>
        <dbReference type="Google" id="ProtNLM"/>
    </source>
</evidence>
<reference evidence="1" key="1">
    <citation type="submission" date="2024-06" db="EMBL/GenBank/DDBJ databases">
        <title>Study of the virome of Pytophthora cinnamomi.</title>
        <authorList>
            <person name="Botella L."/>
            <person name="Jung T."/>
        </authorList>
    </citation>
    <scope>NUCLEOTIDE SEQUENCE</scope>
    <source>
        <strain evidence="1">Variant 16_Japanese</strain>
    </source>
</reference>
<dbReference type="EMBL" id="PP891910">
    <property type="protein sequence ID" value="XDO01626.1"/>
    <property type="molecule type" value="Genomic_RNA"/>
</dbReference>